<evidence type="ECO:0000313" key="2">
    <source>
        <dbReference type="Proteomes" id="UP001367508"/>
    </source>
</evidence>
<organism evidence="1 2">
    <name type="scientific">Canavalia gladiata</name>
    <name type="common">Sword bean</name>
    <name type="synonym">Dolichos gladiatus</name>
    <dbReference type="NCBI Taxonomy" id="3824"/>
    <lineage>
        <taxon>Eukaryota</taxon>
        <taxon>Viridiplantae</taxon>
        <taxon>Streptophyta</taxon>
        <taxon>Embryophyta</taxon>
        <taxon>Tracheophyta</taxon>
        <taxon>Spermatophyta</taxon>
        <taxon>Magnoliopsida</taxon>
        <taxon>eudicotyledons</taxon>
        <taxon>Gunneridae</taxon>
        <taxon>Pentapetalae</taxon>
        <taxon>rosids</taxon>
        <taxon>fabids</taxon>
        <taxon>Fabales</taxon>
        <taxon>Fabaceae</taxon>
        <taxon>Papilionoideae</taxon>
        <taxon>50 kb inversion clade</taxon>
        <taxon>NPAAA clade</taxon>
        <taxon>indigoferoid/millettioid clade</taxon>
        <taxon>Phaseoleae</taxon>
        <taxon>Canavalia</taxon>
    </lineage>
</organism>
<accession>A0AAN9MDK2</accession>
<gene>
    <name evidence="1" type="ORF">VNO77_07926</name>
</gene>
<proteinExistence type="predicted"/>
<protein>
    <submittedName>
        <fullName evidence="1">Uncharacterized protein</fullName>
    </submittedName>
</protein>
<dbReference type="EMBL" id="JAYMYQ010000002">
    <property type="protein sequence ID" value="KAK7349972.1"/>
    <property type="molecule type" value="Genomic_DNA"/>
</dbReference>
<keyword evidence="2" id="KW-1185">Reference proteome</keyword>
<name>A0AAN9MDK2_CANGL</name>
<dbReference type="AlphaFoldDB" id="A0AAN9MDK2"/>
<sequence>MPRSAEGNKSGLSVWDLHDPNLVEQLHSIALEVWNVTVGPFSDNEQFRLHMQGFLAEIMNTTKSAKLYAASVWHLKSEDVQKLRTLGVHHWLKGSHSPI</sequence>
<dbReference type="Proteomes" id="UP001367508">
    <property type="component" value="Unassembled WGS sequence"/>
</dbReference>
<reference evidence="1 2" key="1">
    <citation type="submission" date="2024-01" db="EMBL/GenBank/DDBJ databases">
        <title>The genomes of 5 underutilized Papilionoideae crops provide insights into root nodulation and disease resistanc.</title>
        <authorList>
            <person name="Jiang F."/>
        </authorList>
    </citation>
    <scope>NUCLEOTIDE SEQUENCE [LARGE SCALE GENOMIC DNA]</scope>
    <source>
        <strain evidence="1">LVBAO_FW01</strain>
        <tissue evidence="1">Leaves</tissue>
    </source>
</reference>
<comment type="caution">
    <text evidence="1">The sequence shown here is derived from an EMBL/GenBank/DDBJ whole genome shotgun (WGS) entry which is preliminary data.</text>
</comment>
<evidence type="ECO:0000313" key="1">
    <source>
        <dbReference type="EMBL" id="KAK7349972.1"/>
    </source>
</evidence>